<evidence type="ECO:0000256" key="1">
    <source>
        <dbReference type="SAM" id="MobiDB-lite"/>
    </source>
</evidence>
<sequence length="111" mass="12155">MSRLSHGEREFVSGSGKPSARPPQPTTAPVPPPRGAGLREIDARRLAAPLPLLEALRALRTLPAGEELRVITGYLGSLGEFQALAKYDLSFELVSQEAEGEKFVHLLRKRR</sequence>
<dbReference type="InterPro" id="IPR036868">
    <property type="entry name" value="TusA-like_sf"/>
</dbReference>
<dbReference type="CDD" id="cd00291">
    <property type="entry name" value="SirA_YedF_YeeD"/>
    <property type="match status" value="1"/>
</dbReference>
<dbReference type="Pfam" id="PF01206">
    <property type="entry name" value="TusA"/>
    <property type="match status" value="1"/>
</dbReference>
<evidence type="ECO:0000313" key="3">
    <source>
        <dbReference type="EMBL" id="MBL0427522.1"/>
    </source>
</evidence>
<evidence type="ECO:0000259" key="2">
    <source>
        <dbReference type="Pfam" id="PF01206"/>
    </source>
</evidence>
<evidence type="ECO:0000313" key="4">
    <source>
        <dbReference type="Proteomes" id="UP000622707"/>
    </source>
</evidence>
<keyword evidence="4" id="KW-1185">Reference proteome</keyword>
<gene>
    <name evidence="3" type="ORF">JI746_20580</name>
</gene>
<organism evidence="3 4">
    <name type="scientific">Ramlibacter alkalitolerans</name>
    <dbReference type="NCBI Taxonomy" id="2039631"/>
    <lineage>
        <taxon>Bacteria</taxon>
        <taxon>Pseudomonadati</taxon>
        <taxon>Pseudomonadota</taxon>
        <taxon>Betaproteobacteria</taxon>
        <taxon>Burkholderiales</taxon>
        <taxon>Comamonadaceae</taxon>
        <taxon>Ramlibacter</taxon>
    </lineage>
</organism>
<dbReference type="InterPro" id="IPR001455">
    <property type="entry name" value="TusA-like"/>
</dbReference>
<accession>A0ABS1JTF7</accession>
<dbReference type="RefSeq" id="WP_201692154.1">
    <property type="nucleotide sequence ID" value="NZ_JAEQND010000012.1"/>
</dbReference>
<feature type="domain" description="UPF0033" evidence="2">
    <location>
        <begin position="39"/>
        <end position="109"/>
    </location>
</feature>
<feature type="compositionally biased region" description="Pro residues" evidence="1">
    <location>
        <begin position="20"/>
        <end position="34"/>
    </location>
</feature>
<feature type="compositionally biased region" description="Basic and acidic residues" evidence="1">
    <location>
        <begin position="1"/>
        <end position="11"/>
    </location>
</feature>
<dbReference type="EMBL" id="JAEQND010000012">
    <property type="protein sequence ID" value="MBL0427522.1"/>
    <property type="molecule type" value="Genomic_DNA"/>
</dbReference>
<dbReference type="Gene3D" id="3.30.110.40">
    <property type="entry name" value="TusA-like domain"/>
    <property type="match status" value="1"/>
</dbReference>
<dbReference type="SUPFAM" id="SSF64307">
    <property type="entry name" value="SirA-like"/>
    <property type="match status" value="1"/>
</dbReference>
<protein>
    <submittedName>
        <fullName evidence="3">Sulfurtransferase TusA family protein</fullName>
    </submittedName>
</protein>
<proteinExistence type="predicted"/>
<feature type="region of interest" description="Disordered" evidence="1">
    <location>
        <begin position="1"/>
        <end position="37"/>
    </location>
</feature>
<comment type="caution">
    <text evidence="3">The sequence shown here is derived from an EMBL/GenBank/DDBJ whole genome shotgun (WGS) entry which is preliminary data.</text>
</comment>
<reference evidence="3 4" key="1">
    <citation type="journal article" date="2017" name="Int. J. Syst. Evol. Microbiol.">
        <title>Ramlibacter alkalitolerans sp. nov., alkali-tolerant bacterium isolated from soil of ginseng.</title>
        <authorList>
            <person name="Lee D.H."/>
            <person name="Cha C.J."/>
        </authorList>
    </citation>
    <scope>NUCLEOTIDE SEQUENCE [LARGE SCALE GENOMIC DNA]</scope>
    <source>
        <strain evidence="3 4">KACC 19305</strain>
    </source>
</reference>
<name>A0ABS1JTF7_9BURK</name>
<dbReference type="Proteomes" id="UP000622707">
    <property type="component" value="Unassembled WGS sequence"/>
</dbReference>